<dbReference type="AlphaFoldDB" id="A0A3B3H2G7"/>
<sequence>VYTRRIHRDTVEMQMPFSEEEENNTQSEPFMDHKRVSKCICLYLPQKWNTEAEANAQKWANTCSMTHSPLGITPRCSRIHQFPFIQVPFKPIGCPMAYCPISTSKYFINYQLSLPYKSGPSCADCPSACENKLCCKSRTQECPIKNELQQIAQQWDSTVTTMWHFGVPASCRCTNQILQTANHSLTQIQ</sequence>
<accession>A0A3B3H2G7</accession>
<reference evidence="1" key="2">
    <citation type="submission" date="2025-08" db="UniProtKB">
        <authorList>
            <consortium name="Ensembl"/>
        </authorList>
    </citation>
    <scope>IDENTIFICATION</scope>
    <source>
        <strain evidence="1">Hd-rR</strain>
    </source>
</reference>
<reference evidence="1 2" key="1">
    <citation type="journal article" date="2007" name="Nature">
        <title>The medaka draft genome and insights into vertebrate genome evolution.</title>
        <authorList>
            <person name="Kasahara M."/>
            <person name="Naruse K."/>
            <person name="Sasaki S."/>
            <person name="Nakatani Y."/>
            <person name="Qu W."/>
            <person name="Ahsan B."/>
            <person name="Yamada T."/>
            <person name="Nagayasu Y."/>
            <person name="Doi K."/>
            <person name="Kasai Y."/>
            <person name="Jindo T."/>
            <person name="Kobayashi D."/>
            <person name="Shimada A."/>
            <person name="Toyoda A."/>
            <person name="Kuroki Y."/>
            <person name="Fujiyama A."/>
            <person name="Sasaki T."/>
            <person name="Shimizu A."/>
            <person name="Asakawa S."/>
            <person name="Shimizu N."/>
            <person name="Hashimoto S."/>
            <person name="Yang J."/>
            <person name="Lee Y."/>
            <person name="Matsushima K."/>
            <person name="Sugano S."/>
            <person name="Sakaizumi M."/>
            <person name="Narita T."/>
            <person name="Ohishi K."/>
            <person name="Haga S."/>
            <person name="Ohta F."/>
            <person name="Nomoto H."/>
            <person name="Nogata K."/>
            <person name="Morishita T."/>
            <person name="Endo T."/>
            <person name="Shin-I T."/>
            <person name="Takeda H."/>
            <person name="Morishita S."/>
            <person name="Kohara Y."/>
        </authorList>
    </citation>
    <scope>NUCLEOTIDE SEQUENCE [LARGE SCALE GENOMIC DNA]</scope>
    <source>
        <strain evidence="1 2">Hd-rR</strain>
    </source>
</reference>
<dbReference type="SUPFAM" id="SSF55797">
    <property type="entry name" value="PR-1-like"/>
    <property type="match status" value="1"/>
</dbReference>
<reference evidence="1" key="3">
    <citation type="submission" date="2025-09" db="UniProtKB">
        <authorList>
            <consortium name="Ensembl"/>
        </authorList>
    </citation>
    <scope>IDENTIFICATION</scope>
    <source>
        <strain evidence="1">Hd-rR</strain>
    </source>
</reference>
<dbReference type="Ensembl" id="ENSORLT00000032258.1">
    <property type="protein sequence ID" value="ENSORLP00000026041.1"/>
    <property type="gene ID" value="ENSORLG00000026479.1"/>
</dbReference>
<protein>
    <submittedName>
        <fullName evidence="1">Uncharacterized protein</fullName>
    </submittedName>
</protein>
<organism evidence="1 2">
    <name type="scientific">Oryzias latipes</name>
    <name type="common">Japanese rice fish</name>
    <name type="synonym">Japanese killifish</name>
    <dbReference type="NCBI Taxonomy" id="8090"/>
    <lineage>
        <taxon>Eukaryota</taxon>
        <taxon>Metazoa</taxon>
        <taxon>Chordata</taxon>
        <taxon>Craniata</taxon>
        <taxon>Vertebrata</taxon>
        <taxon>Euteleostomi</taxon>
        <taxon>Actinopterygii</taxon>
        <taxon>Neopterygii</taxon>
        <taxon>Teleostei</taxon>
        <taxon>Neoteleostei</taxon>
        <taxon>Acanthomorphata</taxon>
        <taxon>Ovalentaria</taxon>
        <taxon>Atherinomorphae</taxon>
        <taxon>Beloniformes</taxon>
        <taxon>Adrianichthyidae</taxon>
        <taxon>Oryziinae</taxon>
        <taxon>Oryzias</taxon>
    </lineage>
</organism>
<dbReference type="InterPro" id="IPR035940">
    <property type="entry name" value="CAP_sf"/>
</dbReference>
<dbReference type="InParanoid" id="A0A3B3H2G7"/>
<evidence type="ECO:0000313" key="2">
    <source>
        <dbReference type="Proteomes" id="UP000001038"/>
    </source>
</evidence>
<dbReference type="Proteomes" id="UP000001038">
    <property type="component" value="Chromosome 24"/>
</dbReference>
<keyword evidence="2" id="KW-1185">Reference proteome</keyword>
<proteinExistence type="predicted"/>
<dbReference type="STRING" id="8090.ENSORLP00000026041"/>
<name>A0A3B3H2G7_ORYLA</name>
<evidence type="ECO:0000313" key="1">
    <source>
        <dbReference type="Ensembl" id="ENSORLP00000026041.1"/>
    </source>
</evidence>